<keyword evidence="3" id="KW-1185">Reference proteome</keyword>
<evidence type="ECO:0000313" key="2">
    <source>
        <dbReference type="EMBL" id="CAD5116994.1"/>
    </source>
</evidence>
<evidence type="ECO:0000259" key="1">
    <source>
        <dbReference type="SMART" id="SM00394"/>
    </source>
</evidence>
<accession>A0A7I8VQY1</accession>
<dbReference type="OrthoDB" id="252964at2759"/>
<comment type="caution">
    <text evidence="2">The sequence shown here is derived from an EMBL/GenBank/DDBJ whole genome shotgun (WGS) entry which is preliminary data.</text>
</comment>
<protein>
    <submittedName>
        <fullName evidence="2">DgyrCDS5827</fullName>
    </submittedName>
</protein>
<dbReference type="Pfam" id="PF02197">
    <property type="entry name" value="RIIa"/>
    <property type="match status" value="1"/>
</dbReference>
<dbReference type="FunFam" id="1.20.890.10:FF:000002">
    <property type="entry name" value="cAMP-dependent protein kinase type II-alpha regulatory subunit"/>
    <property type="match status" value="1"/>
</dbReference>
<dbReference type="Proteomes" id="UP000549394">
    <property type="component" value="Unassembled WGS sequence"/>
</dbReference>
<organism evidence="2 3">
    <name type="scientific">Dimorphilus gyrociliatus</name>
    <dbReference type="NCBI Taxonomy" id="2664684"/>
    <lineage>
        <taxon>Eukaryota</taxon>
        <taxon>Metazoa</taxon>
        <taxon>Spiralia</taxon>
        <taxon>Lophotrochozoa</taxon>
        <taxon>Annelida</taxon>
        <taxon>Polychaeta</taxon>
        <taxon>Polychaeta incertae sedis</taxon>
        <taxon>Dinophilidae</taxon>
        <taxon>Dimorphilus</taxon>
    </lineage>
</organism>
<gene>
    <name evidence="2" type="ORF">DGYR_LOCUS5569</name>
</gene>
<sequence length="86" mass="9801">MSVFEIPEGLTDLLQNFTVQVLRERPGDLLQFAADYFNVQLVNRDGSAINTRFHDGMESYQASQLDEDIDSEEEFYSVVDNSFGQS</sequence>
<dbReference type="SMART" id="SM00394">
    <property type="entry name" value="RIIa"/>
    <property type="match status" value="1"/>
</dbReference>
<dbReference type="InterPro" id="IPR003117">
    <property type="entry name" value="cAMP_dep_PK_reg_su_I/II_a/b"/>
</dbReference>
<dbReference type="CDD" id="cd12099">
    <property type="entry name" value="DD_RII_PKA"/>
    <property type="match status" value="1"/>
</dbReference>
<dbReference type="EMBL" id="CAJFCJ010000007">
    <property type="protein sequence ID" value="CAD5116994.1"/>
    <property type="molecule type" value="Genomic_DNA"/>
</dbReference>
<dbReference type="Gene3D" id="1.20.890.10">
    <property type="entry name" value="cAMP-dependent protein kinase regulatory subunit, dimerization-anchoring domain"/>
    <property type="match status" value="1"/>
</dbReference>
<reference evidence="2 3" key="1">
    <citation type="submission" date="2020-08" db="EMBL/GenBank/DDBJ databases">
        <authorList>
            <person name="Hejnol A."/>
        </authorList>
    </citation>
    <scope>NUCLEOTIDE SEQUENCE [LARGE SCALE GENOMIC DNA]</scope>
</reference>
<feature type="domain" description="RIIa" evidence="1">
    <location>
        <begin position="8"/>
        <end position="46"/>
    </location>
</feature>
<dbReference type="SUPFAM" id="SSF47391">
    <property type="entry name" value="Dimerization-anchoring domain of cAMP-dependent PK regulatory subunit"/>
    <property type="match status" value="1"/>
</dbReference>
<dbReference type="AlphaFoldDB" id="A0A7I8VQY1"/>
<evidence type="ECO:0000313" key="3">
    <source>
        <dbReference type="Proteomes" id="UP000549394"/>
    </source>
</evidence>
<name>A0A7I8VQY1_9ANNE</name>
<proteinExistence type="predicted"/>